<proteinExistence type="inferred from homology"/>
<dbReference type="GO" id="GO:0003677">
    <property type="term" value="F:DNA binding"/>
    <property type="evidence" value="ECO:0007669"/>
    <property type="project" value="UniProtKB-KW"/>
</dbReference>
<dbReference type="Pfam" id="PF00126">
    <property type="entry name" value="HTH_1"/>
    <property type="match status" value="1"/>
</dbReference>
<dbReference type="Gene3D" id="3.40.190.290">
    <property type="match status" value="1"/>
</dbReference>
<dbReference type="InterPro" id="IPR005119">
    <property type="entry name" value="LysR_subst-bd"/>
</dbReference>
<keyword evidence="3 6" id="KW-0238">DNA-binding</keyword>
<dbReference type="InterPro" id="IPR036388">
    <property type="entry name" value="WH-like_DNA-bd_sf"/>
</dbReference>
<evidence type="ECO:0000313" key="7">
    <source>
        <dbReference type="Proteomes" id="UP000181909"/>
    </source>
</evidence>
<dbReference type="GO" id="GO:0003700">
    <property type="term" value="F:DNA-binding transcription factor activity"/>
    <property type="evidence" value="ECO:0007669"/>
    <property type="project" value="InterPro"/>
</dbReference>
<dbReference type="SUPFAM" id="SSF46785">
    <property type="entry name" value="Winged helix' DNA-binding domain"/>
    <property type="match status" value="1"/>
</dbReference>
<dbReference type="SUPFAM" id="SSF53850">
    <property type="entry name" value="Periplasmic binding protein-like II"/>
    <property type="match status" value="1"/>
</dbReference>
<protein>
    <submittedName>
        <fullName evidence="6">DNA-binding transcriptional regulator, LysR family</fullName>
    </submittedName>
</protein>
<name>A0A1K2F0A5_STRAR</name>
<evidence type="ECO:0000256" key="4">
    <source>
        <dbReference type="ARBA" id="ARBA00023163"/>
    </source>
</evidence>
<dbReference type="InterPro" id="IPR000847">
    <property type="entry name" value="LysR_HTH_N"/>
</dbReference>
<evidence type="ECO:0000256" key="2">
    <source>
        <dbReference type="ARBA" id="ARBA00023015"/>
    </source>
</evidence>
<dbReference type="FunFam" id="1.10.10.10:FF:000001">
    <property type="entry name" value="LysR family transcriptional regulator"/>
    <property type="match status" value="1"/>
</dbReference>
<organism evidence="6 7">
    <name type="scientific">Streptomyces atratus</name>
    <dbReference type="NCBI Taxonomy" id="1893"/>
    <lineage>
        <taxon>Bacteria</taxon>
        <taxon>Bacillati</taxon>
        <taxon>Actinomycetota</taxon>
        <taxon>Actinomycetes</taxon>
        <taxon>Kitasatosporales</taxon>
        <taxon>Streptomycetaceae</taxon>
        <taxon>Streptomyces</taxon>
    </lineage>
</organism>
<gene>
    <name evidence="6" type="ORF">SAMN02787144_102581</name>
</gene>
<reference evidence="6 7" key="1">
    <citation type="submission" date="2016-11" db="EMBL/GenBank/DDBJ databases">
        <authorList>
            <person name="Jaros S."/>
            <person name="Januszkiewicz K."/>
            <person name="Wedrychowicz H."/>
        </authorList>
    </citation>
    <scope>NUCLEOTIDE SEQUENCE [LARGE SCALE GENOMIC DNA]</scope>
    <source>
        <strain evidence="6 7">OK807</strain>
    </source>
</reference>
<dbReference type="Proteomes" id="UP000181909">
    <property type="component" value="Unassembled WGS sequence"/>
</dbReference>
<evidence type="ECO:0000256" key="3">
    <source>
        <dbReference type="ARBA" id="ARBA00023125"/>
    </source>
</evidence>
<sequence>MHMDPHLLRTFVAVVEHRSFSAAARALGYTQSAVSQHIAALENDLGTRLVERRPVGPTAAGERLMEHAAPLLLRIDAARADVARVGRAHPTRLTLACGPVALTPSVAGDLARLRADTPGLAVDVQVLGRAAVAQAVLTGAADLGLIDGAAAPSDPLPVPDAGPMTGLAVAEQPLAVLLPAGHPLAHRGSLRLFDLADAHWIDAPDTAVSLGQLRAAANTDGFRPHLTYGGTDVYGLGVLVAAGHGLAALPLSLAAALPGTVGIRLSAPRLVHRVEVLHPRAPAAVAQELVGRLTG</sequence>
<dbReference type="PANTHER" id="PTHR30346">
    <property type="entry name" value="TRANSCRIPTIONAL DUAL REGULATOR HCAR-RELATED"/>
    <property type="match status" value="1"/>
</dbReference>
<dbReference type="GO" id="GO:0032993">
    <property type="term" value="C:protein-DNA complex"/>
    <property type="evidence" value="ECO:0007669"/>
    <property type="project" value="TreeGrafter"/>
</dbReference>
<dbReference type="PANTHER" id="PTHR30346:SF29">
    <property type="entry name" value="LYSR SUBSTRATE-BINDING"/>
    <property type="match status" value="1"/>
</dbReference>
<dbReference type="PROSITE" id="PS50931">
    <property type="entry name" value="HTH_LYSR"/>
    <property type="match status" value="1"/>
</dbReference>
<evidence type="ECO:0000259" key="5">
    <source>
        <dbReference type="PROSITE" id="PS50931"/>
    </source>
</evidence>
<dbReference type="InterPro" id="IPR036390">
    <property type="entry name" value="WH_DNA-bd_sf"/>
</dbReference>
<keyword evidence="2" id="KW-0805">Transcription regulation</keyword>
<keyword evidence="4" id="KW-0804">Transcription</keyword>
<accession>A0A1K2F0A5</accession>
<dbReference type="Pfam" id="PF03466">
    <property type="entry name" value="LysR_substrate"/>
    <property type="match status" value="1"/>
</dbReference>
<evidence type="ECO:0000313" key="6">
    <source>
        <dbReference type="EMBL" id="SFY40640.1"/>
    </source>
</evidence>
<dbReference type="STRING" id="1893.SAMN02787144_102581"/>
<dbReference type="AlphaFoldDB" id="A0A1K2F0A5"/>
<evidence type="ECO:0000256" key="1">
    <source>
        <dbReference type="ARBA" id="ARBA00009437"/>
    </source>
</evidence>
<dbReference type="EMBL" id="FPJO01000025">
    <property type="protein sequence ID" value="SFY40640.1"/>
    <property type="molecule type" value="Genomic_DNA"/>
</dbReference>
<dbReference type="PRINTS" id="PR00039">
    <property type="entry name" value="HTHLYSR"/>
</dbReference>
<feature type="domain" description="HTH lysR-type" evidence="5">
    <location>
        <begin position="3"/>
        <end position="58"/>
    </location>
</feature>
<dbReference type="Gene3D" id="1.10.10.10">
    <property type="entry name" value="Winged helix-like DNA-binding domain superfamily/Winged helix DNA-binding domain"/>
    <property type="match status" value="1"/>
</dbReference>
<comment type="similarity">
    <text evidence="1">Belongs to the LysR transcriptional regulatory family.</text>
</comment>